<dbReference type="Gene3D" id="3.10.50.30">
    <property type="entry name" value="Transcription elongation factor, GreA/GreB, C-terminal domain"/>
    <property type="match status" value="1"/>
</dbReference>
<organism evidence="3 4">
    <name type="scientific">Geobacter anodireducens</name>
    <dbReference type="NCBI Taxonomy" id="1340425"/>
    <lineage>
        <taxon>Bacteria</taxon>
        <taxon>Pseudomonadati</taxon>
        <taxon>Thermodesulfobacteriota</taxon>
        <taxon>Desulfuromonadia</taxon>
        <taxon>Geobacterales</taxon>
        <taxon>Geobacteraceae</taxon>
        <taxon>Geobacter</taxon>
    </lineage>
</organism>
<feature type="domain" description="Transcription elongation factor GreA/GreB C-terminal" evidence="1">
    <location>
        <begin position="141"/>
        <end position="216"/>
    </location>
</feature>
<dbReference type="InterPro" id="IPR023459">
    <property type="entry name" value="Tscrpt_elong_fac_GreA/B_fam"/>
</dbReference>
<dbReference type="SUPFAM" id="SSF54534">
    <property type="entry name" value="FKBP-like"/>
    <property type="match status" value="1"/>
</dbReference>
<dbReference type="InterPro" id="IPR018151">
    <property type="entry name" value="TF_GreA/GreB_CS"/>
</dbReference>
<dbReference type="NCBIfam" id="NF004396">
    <property type="entry name" value="PRK05753.1"/>
    <property type="match status" value="1"/>
</dbReference>
<keyword evidence="4" id="KW-1185">Reference proteome</keyword>
<feature type="domain" description="Regulator of nucleoside diphosphate kinase N-terminal" evidence="2">
    <location>
        <begin position="93"/>
        <end position="135"/>
    </location>
</feature>
<reference evidence="3 4" key="1">
    <citation type="submission" date="2020-10" db="EMBL/GenBank/DDBJ databases">
        <title>Investigation of anaerobic biodegradation of phenanthrene by a sulfate-dependent Geobacter anodireducens strain PheS2.</title>
        <authorList>
            <person name="Zhang Z."/>
        </authorList>
    </citation>
    <scope>NUCLEOTIDE SEQUENCE [LARGE SCALE GENOMIC DNA]</scope>
    <source>
        <strain evidence="3 4">PheS2</strain>
    </source>
</reference>
<protein>
    <submittedName>
        <fullName evidence="3">Nucleoside diphosphate kinase regulator</fullName>
    </submittedName>
</protein>
<dbReference type="Pfam" id="PF01272">
    <property type="entry name" value="GreA_GreB"/>
    <property type="match status" value="1"/>
</dbReference>
<evidence type="ECO:0000259" key="2">
    <source>
        <dbReference type="Pfam" id="PF14760"/>
    </source>
</evidence>
<dbReference type="Pfam" id="PF14760">
    <property type="entry name" value="Rnk_N"/>
    <property type="match status" value="1"/>
</dbReference>
<evidence type="ECO:0000313" key="4">
    <source>
        <dbReference type="Proteomes" id="UP000618926"/>
    </source>
</evidence>
<name>A0ABR9NRM7_9BACT</name>
<dbReference type="RefSeq" id="WP_082021152.1">
    <property type="nucleotide sequence ID" value="NZ_JADBFD010000003.1"/>
</dbReference>
<dbReference type="PROSITE" id="PS00830">
    <property type="entry name" value="GREAB_2"/>
    <property type="match status" value="1"/>
</dbReference>
<evidence type="ECO:0000259" key="1">
    <source>
        <dbReference type="Pfam" id="PF01272"/>
    </source>
</evidence>
<keyword evidence="3" id="KW-0808">Transferase</keyword>
<dbReference type="EMBL" id="JADBFD010000003">
    <property type="protein sequence ID" value="MBE2886907.1"/>
    <property type="molecule type" value="Genomic_DNA"/>
</dbReference>
<evidence type="ECO:0000313" key="3">
    <source>
        <dbReference type="EMBL" id="MBE2886907.1"/>
    </source>
</evidence>
<sequence length="226" mass="25391">MPHSGTCHALVPIEYEWARSWEEFTARVVSTRKERAGQPRQGEPCPPDDEWLVGSTDMFPEEPMVATSKTVMLDRAFCQGARAMKEPVNGAKHIYITEYDLIRLRDLLVVAREYLSEKGEYLDELDNELEQASIVGPEEIPSDVVTMNSTVVLKALMGEQEFIYSLVFPAEAGVEQNKVSIISPMGTSMIGCRVGDIIEWQDVAGLRRLQIIKVIYQPEAAGDYHL</sequence>
<comment type="caution">
    <text evidence="3">The sequence shown here is derived from an EMBL/GenBank/DDBJ whole genome shotgun (WGS) entry which is preliminary data.</text>
</comment>
<gene>
    <name evidence="3" type="primary">rnk</name>
    <name evidence="3" type="ORF">IIE05_02860</name>
</gene>
<dbReference type="Proteomes" id="UP000618926">
    <property type="component" value="Unassembled WGS sequence"/>
</dbReference>
<dbReference type="GO" id="GO:0016301">
    <property type="term" value="F:kinase activity"/>
    <property type="evidence" value="ECO:0007669"/>
    <property type="project" value="UniProtKB-KW"/>
</dbReference>
<dbReference type="PANTHER" id="PTHR30437">
    <property type="entry name" value="TRANSCRIPTION ELONGATION FACTOR GREA"/>
    <property type="match status" value="1"/>
</dbReference>
<dbReference type="PANTHER" id="PTHR30437:SF5">
    <property type="entry name" value="REGULATOR OF NUCLEOSIDE DIPHOSPHATE KINASE"/>
    <property type="match status" value="1"/>
</dbReference>
<proteinExistence type="predicted"/>
<dbReference type="InterPro" id="IPR029462">
    <property type="entry name" value="Rnk_N"/>
</dbReference>
<dbReference type="InterPro" id="IPR001437">
    <property type="entry name" value="Tscrpt_elong_fac_GreA/B_C"/>
</dbReference>
<keyword evidence="3" id="KW-0418">Kinase</keyword>
<accession>A0ABR9NRM7</accession>
<dbReference type="InterPro" id="IPR036953">
    <property type="entry name" value="GreA/GreB_C_sf"/>
</dbReference>